<name>A0A7L9QBN4_9ZZZZ</name>
<proteinExistence type="predicted"/>
<evidence type="ECO:0000259" key="3">
    <source>
        <dbReference type="PROSITE" id="PS00662"/>
    </source>
</evidence>
<dbReference type="InterPro" id="IPR003593">
    <property type="entry name" value="AAA+_ATPase"/>
</dbReference>
<dbReference type="SUPFAM" id="SSF52540">
    <property type="entry name" value="P-loop containing nucleoside triphosphate hydrolases"/>
    <property type="match status" value="1"/>
</dbReference>
<gene>
    <name evidence="4" type="primary">epsE</name>
</gene>
<dbReference type="InterPro" id="IPR007831">
    <property type="entry name" value="T2SS_GspE_N"/>
</dbReference>
<dbReference type="SMART" id="SM00382">
    <property type="entry name" value="AAA"/>
    <property type="match status" value="1"/>
</dbReference>
<dbReference type="InterPro" id="IPR001482">
    <property type="entry name" value="T2SS/T4SS_dom"/>
</dbReference>
<dbReference type="PANTHER" id="PTHR30258:SF13">
    <property type="entry name" value="SECRETION PATHWAY ATPASE-RELATED"/>
    <property type="match status" value="1"/>
</dbReference>
<dbReference type="Gene3D" id="3.30.300.160">
    <property type="entry name" value="Type II secretion system, protein E, N-terminal domain"/>
    <property type="match status" value="1"/>
</dbReference>
<dbReference type="Pfam" id="PF05157">
    <property type="entry name" value="MshEN"/>
    <property type="match status" value="1"/>
</dbReference>
<feature type="domain" description="Bacterial type II secretion system protein E" evidence="3">
    <location>
        <begin position="415"/>
        <end position="429"/>
    </location>
</feature>
<dbReference type="FunFam" id="3.40.50.300:FF:000398">
    <property type="entry name" value="Type IV pilus assembly ATPase PilB"/>
    <property type="match status" value="1"/>
</dbReference>
<dbReference type="Gene3D" id="3.40.50.300">
    <property type="entry name" value="P-loop containing nucleotide triphosphate hydrolases"/>
    <property type="match status" value="1"/>
</dbReference>
<dbReference type="Gene3D" id="3.30.450.90">
    <property type="match status" value="1"/>
</dbReference>
<dbReference type="GO" id="GO:0005886">
    <property type="term" value="C:plasma membrane"/>
    <property type="evidence" value="ECO:0007669"/>
    <property type="project" value="TreeGrafter"/>
</dbReference>
<dbReference type="SUPFAM" id="SSF160246">
    <property type="entry name" value="EspE N-terminal domain-like"/>
    <property type="match status" value="1"/>
</dbReference>
<dbReference type="CDD" id="cd01129">
    <property type="entry name" value="PulE-GspE-like"/>
    <property type="match status" value="1"/>
</dbReference>
<accession>A0A7L9QBN4</accession>
<dbReference type="PANTHER" id="PTHR30258">
    <property type="entry name" value="TYPE II SECRETION SYSTEM PROTEIN GSPE-RELATED"/>
    <property type="match status" value="1"/>
</dbReference>
<dbReference type="EMBL" id="MW000465">
    <property type="protein sequence ID" value="QOL00279.1"/>
    <property type="molecule type" value="Genomic_DNA"/>
</dbReference>
<dbReference type="PROSITE" id="PS00662">
    <property type="entry name" value="T2SP_E"/>
    <property type="match status" value="1"/>
</dbReference>
<keyword evidence="2" id="KW-0067">ATP-binding</keyword>
<keyword evidence="1" id="KW-0547">Nucleotide-binding</keyword>
<reference evidence="4" key="1">
    <citation type="submission" date="2020-09" db="EMBL/GenBank/DDBJ databases">
        <title>A new high-throughput screening method to detect antimicrobial volatiles from metagenomic clone libraries.</title>
        <authorList>
            <person name="Stocker F."/>
            <person name="Obermeier M."/>
            <person name="Resch K."/>
            <person name="Berg G."/>
            <person name="Mueller Bogota C.A."/>
        </authorList>
    </citation>
    <scope>NUCLEOTIDE SEQUENCE</scope>
</reference>
<dbReference type="InterPro" id="IPR037257">
    <property type="entry name" value="T2SS_E_N_sf"/>
</dbReference>
<dbReference type="GO" id="GO:0005524">
    <property type="term" value="F:ATP binding"/>
    <property type="evidence" value="ECO:0007669"/>
    <property type="project" value="UniProtKB-KW"/>
</dbReference>
<evidence type="ECO:0000313" key="4">
    <source>
        <dbReference type="EMBL" id="QOL00279.1"/>
    </source>
</evidence>
<evidence type="ECO:0000256" key="2">
    <source>
        <dbReference type="ARBA" id="ARBA00022840"/>
    </source>
</evidence>
<dbReference type="AlphaFoldDB" id="A0A7L9QBN4"/>
<dbReference type="Pfam" id="PF00437">
    <property type="entry name" value="T2SSE"/>
    <property type="match status" value="1"/>
</dbReference>
<dbReference type="GO" id="GO:0016887">
    <property type="term" value="F:ATP hydrolysis activity"/>
    <property type="evidence" value="ECO:0007669"/>
    <property type="project" value="TreeGrafter"/>
</dbReference>
<sequence length="601" mass="66470">MNKTASLTARRTVNGPDSLTLRGLLNELVKSGLINSAAARAVVEPPKRKDGVPHHPLVVAAAQDWPDRRHEGRKLTMEVLTQWLARRVHLPYMRIDPLKLDVAGLTELIPYAYASRTGILPVKSSPAGVVFAVKDPFAVQWMAELEPVLKVPIKRVLANPLDIDKYLVEFYAVARSVKITGEERSRSAPTELRNLEQLTELNRAGKLSAEDQHIVAIVDWLLQYAFDSRASDIHLEPRRDSCNVRFRIDGVLHDVYKLPALVVPSVTSRIKIISRMDIAERRRPQDGRIRTRTPDGKEIELRVSALPTAFGEKLVMRIFNPDVLAHDFSRLGFDDAESVIWRRMITQPHGIVLVTGPTGSGKTTTLYASLKELATAEVNICTIEDPIELIDGSFNQIQVQSNIDLTFAEGVRALLRQDPDIIMIGEIRDRETAEVAVQAALTGHLVLSTLHTNDSPSAITRLLELGVPAYLIRATLIGVLAQRLVRRLCPECKAPVQVTPEQWNDLGVGSLLPMPVTVRKAVGCLECRQTGYRGRSGVYELMAIDSSIQSAIAENPEVPALREMAMKAGMRPLRLAGAEKVAAGLTTIEEVISLTPELRAR</sequence>
<protein>
    <submittedName>
        <fullName evidence="4">Type II secretion system protein E</fullName>
    </submittedName>
</protein>
<evidence type="ECO:0000256" key="1">
    <source>
        <dbReference type="ARBA" id="ARBA00022741"/>
    </source>
</evidence>
<dbReference type="InterPro" id="IPR027417">
    <property type="entry name" value="P-loop_NTPase"/>
</dbReference>
<organism evidence="4">
    <name type="scientific">uncultured organism</name>
    <dbReference type="NCBI Taxonomy" id="155900"/>
    <lineage>
        <taxon>unclassified sequences</taxon>
        <taxon>environmental samples</taxon>
    </lineage>
</organism>